<feature type="transmembrane region" description="Helical" evidence="7">
    <location>
        <begin position="20"/>
        <end position="41"/>
    </location>
</feature>
<evidence type="ECO:0000256" key="2">
    <source>
        <dbReference type="ARBA" id="ARBA00022475"/>
    </source>
</evidence>
<keyword evidence="4 7" id="KW-1133">Transmembrane helix</keyword>
<dbReference type="RefSeq" id="WP_170035249.1">
    <property type="nucleotide sequence ID" value="NZ_JABDTL010000001.1"/>
</dbReference>
<dbReference type="EMBL" id="JACHIA010000027">
    <property type="protein sequence ID" value="MBB6073661.1"/>
    <property type="molecule type" value="Genomic_DNA"/>
</dbReference>
<feature type="compositionally biased region" description="Polar residues" evidence="6">
    <location>
        <begin position="138"/>
        <end position="152"/>
    </location>
</feature>
<protein>
    <submittedName>
        <fullName evidence="8">Caa(3)-type oxidase subunit IV</fullName>
    </submittedName>
</protein>
<reference evidence="8 9" key="1">
    <citation type="submission" date="2020-08" db="EMBL/GenBank/DDBJ databases">
        <title>Genomic Encyclopedia of Type Strains, Phase IV (KMG-IV): sequencing the most valuable type-strain genomes for metagenomic binning, comparative biology and taxonomic classification.</title>
        <authorList>
            <person name="Goeker M."/>
        </authorList>
    </citation>
    <scope>NUCLEOTIDE SEQUENCE [LARGE SCALE GENOMIC DNA]</scope>
    <source>
        <strain evidence="8 9">DSM 29007</strain>
    </source>
</reference>
<evidence type="ECO:0000256" key="6">
    <source>
        <dbReference type="SAM" id="MobiDB-lite"/>
    </source>
</evidence>
<dbReference type="Pfam" id="PF03626">
    <property type="entry name" value="COX4_pro"/>
    <property type="match status" value="1"/>
</dbReference>
<evidence type="ECO:0000256" key="5">
    <source>
        <dbReference type="ARBA" id="ARBA00023136"/>
    </source>
</evidence>
<name>A0A841H682_9BACT</name>
<feature type="transmembrane region" description="Helical" evidence="7">
    <location>
        <begin position="84"/>
        <end position="106"/>
    </location>
</feature>
<keyword evidence="9" id="KW-1185">Reference proteome</keyword>
<sequence length="152" mass="16145">MSSETHEMAHGAHAHPTNRFYLIIGLILLVLTGLEVLGYMGETSGALSSGMSAIIILVLSAAKFILVVAYYMHLKFDHKLFTGVFLFPAALAILVIGSMIMLFHILHGTATRYPGHGTLTNNESVHGPATAPRENPGAPTTPSTGEASPTPH</sequence>
<evidence type="ECO:0000256" key="1">
    <source>
        <dbReference type="ARBA" id="ARBA00004651"/>
    </source>
</evidence>
<dbReference type="InterPro" id="IPR005171">
    <property type="entry name" value="Cyt_c_oxidase_su4_prok"/>
</dbReference>
<evidence type="ECO:0000313" key="8">
    <source>
        <dbReference type="EMBL" id="MBB6073661.1"/>
    </source>
</evidence>
<dbReference type="Proteomes" id="UP000582837">
    <property type="component" value="Unassembled WGS sequence"/>
</dbReference>
<feature type="transmembrane region" description="Helical" evidence="7">
    <location>
        <begin position="53"/>
        <end position="72"/>
    </location>
</feature>
<evidence type="ECO:0000256" key="3">
    <source>
        <dbReference type="ARBA" id="ARBA00022692"/>
    </source>
</evidence>
<evidence type="ECO:0000313" key="9">
    <source>
        <dbReference type="Proteomes" id="UP000582837"/>
    </source>
</evidence>
<comment type="caution">
    <text evidence="8">The sequence shown here is derived from an EMBL/GenBank/DDBJ whole genome shotgun (WGS) entry which is preliminary data.</text>
</comment>
<gene>
    <name evidence="8" type="ORF">HNQ61_005332</name>
</gene>
<evidence type="ECO:0000256" key="4">
    <source>
        <dbReference type="ARBA" id="ARBA00022989"/>
    </source>
</evidence>
<organism evidence="8 9">
    <name type="scientific">Longimicrobium terrae</name>
    <dbReference type="NCBI Taxonomy" id="1639882"/>
    <lineage>
        <taxon>Bacteria</taxon>
        <taxon>Pseudomonadati</taxon>
        <taxon>Gemmatimonadota</taxon>
        <taxon>Longimicrobiia</taxon>
        <taxon>Longimicrobiales</taxon>
        <taxon>Longimicrobiaceae</taxon>
        <taxon>Longimicrobium</taxon>
    </lineage>
</organism>
<keyword evidence="2" id="KW-1003">Cell membrane</keyword>
<keyword evidence="3 7" id="KW-0812">Transmembrane</keyword>
<evidence type="ECO:0000256" key="7">
    <source>
        <dbReference type="SAM" id="Phobius"/>
    </source>
</evidence>
<keyword evidence="5 7" id="KW-0472">Membrane</keyword>
<accession>A0A841H682</accession>
<proteinExistence type="predicted"/>
<feature type="region of interest" description="Disordered" evidence="6">
    <location>
        <begin position="117"/>
        <end position="152"/>
    </location>
</feature>
<dbReference type="AlphaFoldDB" id="A0A841H682"/>
<dbReference type="GO" id="GO:0005886">
    <property type="term" value="C:plasma membrane"/>
    <property type="evidence" value="ECO:0007669"/>
    <property type="project" value="UniProtKB-SubCell"/>
</dbReference>
<comment type="subcellular location">
    <subcellularLocation>
        <location evidence="1">Cell membrane</location>
        <topology evidence="1">Multi-pass membrane protein</topology>
    </subcellularLocation>
</comment>